<dbReference type="EMBL" id="CP139781">
    <property type="protein sequence ID" value="WRQ86134.1"/>
    <property type="molecule type" value="Genomic_DNA"/>
</dbReference>
<dbReference type="EC" id="3.2.1.21" evidence="3 9"/>
<keyword evidence="5" id="KW-0136">Cellulose degradation</keyword>
<dbReference type="RefSeq" id="WP_221031641.1">
    <property type="nucleotide sequence ID" value="NZ_CP139781.1"/>
</dbReference>
<reference evidence="11 12" key="1">
    <citation type="submission" date="2021-08" db="EMBL/GenBank/DDBJ databases">
        <authorList>
            <person name="Zhang D."/>
            <person name="Zhang A."/>
            <person name="Wang L."/>
        </authorList>
    </citation>
    <scope>NUCLEOTIDE SEQUENCE [LARGE SCALE GENOMIC DNA]</scope>
    <source>
        <strain evidence="11 12">WL0086</strain>
    </source>
</reference>
<evidence type="ECO:0000256" key="10">
    <source>
        <dbReference type="SAM" id="SignalP"/>
    </source>
</evidence>
<dbReference type="InterPro" id="IPR001360">
    <property type="entry name" value="Glyco_hydro_1"/>
</dbReference>
<keyword evidence="6" id="KW-0119">Carbohydrate metabolism</keyword>
<dbReference type="GO" id="GO:0008422">
    <property type="term" value="F:beta-glucosidase activity"/>
    <property type="evidence" value="ECO:0007669"/>
    <property type="project" value="UniProtKB-EC"/>
</dbReference>
<dbReference type="InterPro" id="IPR017853">
    <property type="entry name" value="GH"/>
</dbReference>
<dbReference type="PROSITE" id="PS00653">
    <property type="entry name" value="GLYCOSYL_HYDROL_F1_2"/>
    <property type="match status" value="1"/>
</dbReference>
<feature type="signal peptide" evidence="10">
    <location>
        <begin position="1"/>
        <end position="34"/>
    </location>
</feature>
<keyword evidence="10" id="KW-0732">Signal</keyword>
<proteinExistence type="inferred from homology"/>
<accession>A0ABZ1C3L0</accession>
<reference evidence="11 12" key="2">
    <citation type="submission" date="2023-12" db="EMBL/GenBank/DDBJ databases">
        <title>Description of an unclassified Opitutus bacterium of Verrucomicrobiota.</title>
        <authorList>
            <person name="Zhang D.-F."/>
        </authorList>
    </citation>
    <scope>NUCLEOTIDE SEQUENCE [LARGE SCALE GENOMIC DNA]</scope>
    <source>
        <strain evidence="11 12">WL0086</strain>
    </source>
</reference>
<dbReference type="PANTHER" id="PTHR10353">
    <property type="entry name" value="GLYCOSYL HYDROLASE"/>
    <property type="match status" value="1"/>
</dbReference>
<dbReference type="PANTHER" id="PTHR10353:SF36">
    <property type="entry name" value="LP05116P"/>
    <property type="match status" value="1"/>
</dbReference>
<keyword evidence="7 9" id="KW-0326">Glycosidase</keyword>
<keyword evidence="4 9" id="KW-0378">Hydrolase</keyword>
<dbReference type="InterPro" id="IPR017736">
    <property type="entry name" value="Glyco_hydro_1_beta-glucosidase"/>
</dbReference>
<dbReference type="NCBIfam" id="TIGR03356">
    <property type="entry name" value="BGL"/>
    <property type="match status" value="1"/>
</dbReference>
<dbReference type="Pfam" id="PF00232">
    <property type="entry name" value="Glyco_hydro_1"/>
    <property type="match status" value="1"/>
</dbReference>
<evidence type="ECO:0000256" key="8">
    <source>
        <dbReference type="ARBA" id="ARBA00023326"/>
    </source>
</evidence>
<dbReference type="InterPro" id="IPR006311">
    <property type="entry name" value="TAT_signal"/>
</dbReference>
<feature type="chain" id="PRO_5046409526" description="Beta-glucosidase" evidence="10">
    <location>
        <begin position="35"/>
        <end position="502"/>
    </location>
</feature>
<comment type="catalytic activity">
    <reaction evidence="1 9">
        <text>Hydrolysis of terminal, non-reducing beta-D-glucosyl residues with release of beta-D-glucose.</text>
        <dbReference type="EC" id="3.2.1.21"/>
    </reaction>
</comment>
<keyword evidence="12" id="KW-1185">Reference proteome</keyword>
<dbReference type="InterPro" id="IPR019546">
    <property type="entry name" value="TAT_signal_bac_arc"/>
</dbReference>
<protein>
    <recommendedName>
        <fullName evidence="3 9">Beta-glucosidase</fullName>
        <ecNumber evidence="3 9">3.2.1.21</ecNumber>
    </recommendedName>
</protein>
<dbReference type="Gene3D" id="3.20.20.80">
    <property type="entry name" value="Glycosidases"/>
    <property type="match status" value="1"/>
</dbReference>
<name>A0ABZ1C3L0_9BACT</name>
<evidence type="ECO:0000256" key="2">
    <source>
        <dbReference type="ARBA" id="ARBA00010838"/>
    </source>
</evidence>
<dbReference type="NCBIfam" id="TIGR01409">
    <property type="entry name" value="TAT_signal_seq"/>
    <property type="match status" value="1"/>
</dbReference>
<dbReference type="PRINTS" id="PR00131">
    <property type="entry name" value="GLHYDRLASE1"/>
</dbReference>
<gene>
    <name evidence="11" type="ORF">K1X11_015065</name>
</gene>
<evidence type="ECO:0000313" key="12">
    <source>
        <dbReference type="Proteomes" id="UP000738431"/>
    </source>
</evidence>
<keyword evidence="8" id="KW-0624">Polysaccharide degradation</keyword>
<dbReference type="InterPro" id="IPR033132">
    <property type="entry name" value="GH_1_N_CS"/>
</dbReference>
<evidence type="ECO:0000256" key="1">
    <source>
        <dbReference type="ARBA" id="ARBA00000448"/>
    </source>
</evidence>
<evidence type="ECO:0000256" key="3">
    <source>
        <dbReference type="ARBA" id="ARBA00012744"/>
    </source>
</evidence>
<evidence type="ECO:0000256" key="4">
    <source>
        <dbReference type="ARBA" id="ARBA00022801"/>
    </source>
</evidence>
<dbReference type="SUPFAM" id="SSF51445">
    <property type="entry name" value="(Trans)glycosidases"/>
    <property type="match status" value="1"/>
</dbReference>
<sequence>MSQTPAAAALSRRRFLQSSALATGALVAAPAVHGATPAPAPTGAGADCTHFPANFMWGAATSSYQIEGAAEIDGRKPSIWDTFARTPGKVHNGDTGDVAIDHYHRFREDVKLMADLGVKHYRFSIAWPRVIPDGRGALNAKGVDFYKRLLDALQEHGIEPAVTLYHWDLPQTLQDEYRGWEDRRIVDDFTAYAEAMGKALGDRVPRWFTLNEVSTFAMIGYGVGYPGHHAPGVELPDRAALHRGIFHAVLAHGRGVQALRATCKADAQIGIAENYHAYAPIIETEEHIAAAHRAFALDEANASIIMPILTGRYNPEWVEKMNGAAPQATDAELKDIGTPIDILGFNCYHGGYAQAADNAAGFDVVPTPRAFPRMNISWLTVTPEAIYWGIRQIADVAGQPDLPIVISENGCADAAEANSAGLVRDIDRIMYLRQYLGYVQRAVREGYSIAGYFPWSLADNFEWAEGYAKRFGMVHVDFETQKRTPKLSYHWFQEVIRQRRVV</sequence>
<evidence type="ECO:0000256" key="5">
    <source>
        <dbReference type="ARBA" id="ARBA00023001"/>
    </source>
</evidence>
<evidence type="ECO:0000256" key="9">
    <source>
        <dbReference type="RuleBase" id="RU361175"/>
    </source>
</evidence>
<evidence type="ECO:0000256" key="6">
    <source>
        <dbReference type="ARBA" id="ARBA00023277"/>
    </source>
</evidence>
<dbReference type="PROSITE" id="PS51318">
    <property type="entry name" value="TAT"/>
    <property type="match status" value="1"/>
</dbReference>
<dbReference type="Proteomes" id="UP000738431">
    <property type="component" value="Chromosome"/>
</dbReference>
<evidence type="ECO:0000313" key="11">
    <source>
        <dbReference type="EMBL" id="WRQ86134.1"/>
    </source>
</evidence>
<organism evidence="11 12">
    <name type="scientific">Actomonas aquatica</name>
    <dbReference type="NCBI Taxonomy" id="2866162"/>
    <lineage>
        <taxon>Bacteria</taxon>
        <taxon>Pseudomonadati</taxon>
        <taxon>Verrucomicrobiota</taxon>
        <taxon>Opitutia</taxon>
        <taxon>Opitutales</taxon>
        <taxon>Opitutaceae</taxon>
        <taxon>Actomonas</taxon>
    </lineage>
</organism>
<comment type="similarity">
    <text evidence="2 9">Belongs to the glycosyl hydrolase 1 family.</text>
</comment>
<evidence type="ECO:0000256" key="7">
    <source>
        <dbReference type="ARBA" id="ARBA00023295"/>
    </source>
</evidence>